<evidence type="ECO:0000256" key="3">
    <source>
        <dbReference type="SAM" id="SignalP"/>
    </source>
</evidence>
<gene>
    <name evidence="4" type="ORF">FHR33_003315</name>
</gene>
<proteinExistence type="predicted"/>
<sequence>MRKILTSLGLVFLLTLAPAAAVTAEAVAVPAAHSQITPSPQPTQNRDEGGSGGMWGLLGLLGLLGLAGLRKQKARVGTAEHMPNRPRP</sequence>
<name>A0A7W5V9B8_9ACTN</name>
<feature type="region of interest" description="Disordered" evidence="1">
    <location>
        <begin position="30"/>
        <end position="51"/>
    </location>
</feature>
<comment type="caution">
    <text evidence="4">The sequence shown here is derived from an EMBL/GenBank/DDBJ whole genome shotgun (WGS) entry which is preliminary data.</text>
</comment>
<evidence type="ECO:0000313" key="4">
    <source>
        <dbReference type="EMBL" id="MBB3727455.1"/>
    </source>
</evidence>
<evidence type="ECO:0000313" key="5">
    <source>
        <dbReference type="Proteomes" id="UP000579945"/>
    </source>
</evidence>
<reference evidence="4 5" key="1">
    <citation type="submission" date="2020-08" db="EMBL/GenBank/DDBJ databases">
        <title>Sequencing the genomes of 1000 actinobacteria strains.</title>
        <authorList>
            <person name="Klenk H.-P."/>
        </authorList>
    </citation>
    <scope>NUCLEOTIDE SEQUENCE [LARGE SCALE GENOMIC DNA]</scope>
    <source>
        <strain evidence="4 5">DSM 44320</strain>
    </source>
</reference>
<feature type="transmembrane region" description="Helical" evidence="2">
    <location>
        <begin position="50"/>
        <end position="69"/>
    </location>
</feature>
<dbReference type="EMBL" id="JACIBV010000001">
    <property type="protein sequence ID" value="MBB3727455.1"/>
    <property type="molecule type" value="Genomic_DNA"/>
</dbReference>
<protein>
    <submittedName>
        <fullName evidence="4">MYXO-CTERM domain-containing protein</fullName>
    </submittedName>
</protein>
<dbReference type="GeneID" id="95389751"/>
<feature type="compositionally biased region" description="Polar residues" evidence="1">
    <location>
        <begin position="34"/>
        <end position="44"/>
    </location>
</feature>
<dbReference type="Proteomes" id="UP000579945">
    <property type="component" value="Unassembled WGS sequence"/>
</dbReference>
<evidence type="ECO:0000256" key="2">
    <source>
        <dbReference type="SAM" id="Phobius"/>
    </source>
</evidence>
<accession>A0A7W5V9B8</accession>
<keyword evidence="2" id="KW-0812">Transmembrane</keyword>
<feature type="signal peptide" evidence="3">
    <location>
        <begin position="1"/>
        <end position="23"/>
    </location>
</feature>
<evidence type="ECO:0000256" key="1">
    <source>
        <dbReference type="SAM" id="MobiDB-lite"/>
    </source>
</evidence>
<keyword evidence="3" id="KW-0732">Signal</keyword>
<feature type="chain" id="PRO_5039189052" evidence="3">
    <location>
        <begin position="24"/>
        <end position="88"/>
    </location>
</feature>
<keyword evidence="5" id="KW-1185">Reference proteome</keyword>
<keyword evidence="2" id="KW-0472">Membrane</keyword>
<keyword evidence="2" id="KW-1133">Transmembrane helix</keyword>
<dbReference type="RefSeq" id="WP_221241121.1">
    <property type="nucleotide sequence ID" value="NZ_BAAAXX010000087.1"/>
</dbReference>
<organism evidence="4 5">
    <name type="scientific">Nonomuraea dietziae</name>
    <dbReference type="NCBI Taxonomy" id="65515"/>
    <lineage>
        <taxon>Bacteria</taxon>
        <taxon>Bacillati</taxon>
        <taxon>Actinomycetota</taxon>
        <taxon>Actinomycetes</taxon>
        <taxon>Streptosporangiales</taxon>
        <taxon>Streptosporangiaceae</taxon>
        <taxon>Nonomuraea</taxon>
    </lineage>
</organism>
<dbReference type="AlphaFoldDB" id="A0A7W5V9B8"/>
<dbReference type="NCBIfam" id="NF041742">
    <property type="entry name" value="WGxxGxxG_fam"/>
    <property type="match status" value="1"/>
</dbReference>
<dbReference type="NCBIfam" id="NF038039">
    <property type="entry name" value="WGxxGxxG-CTERM"/>
    <property type="match status" value="1"/>
</dbReference>